<organism evidence="4 7">
    <name type="scientific">Halosegnis rubeus</name>
    <dbReference type="NCBI Taxonomy" id="2212850"/>
    <lineage>
        <taxon>Archaea</taxon>
        <taxon>Methanobacteriati</taxon>
        <taxon>Methanobacteriota</taxon>
        <taxon>Stenosarchaea group</taxon>
        <taxon>Halobacteria</taxon>
        <taxon>Halobacteriales</taxon>
        <taxon>Natronomonadaceae</taxon>
        <taxon>Halosegnis</taxon>
    </lineage>
</organism>
<dbReference type="EMBL" id="QMDY01000001">
    <property type="protein sequence ID" value="KAB7519943.1"/>
    <property type="molecule type" value="Genomic_DNA"/>
</dbReference>
<accession>A0A5N5UBA8</accession>
<sequence>MRTALLLVALVLVAGCTGGPAATPIETQTDTASPTPDPIPGTATETPETVAYADLSETEQAVVRAAVNGTVRFLPDSPHVPETRFGPDAVNAFHDVEYVRYDGTRYEVSLTQGDLYASYGVETEVAEPGPNTTVVDAANLSDGEREVVAAAVDGGYHTELGADRPPLPDAEHVRYGGETYRLLLVVGDYWTWELRLSPA</sequence>
<evidence type="ECO:0000256" key="1">
    <source>
        <dbReference type="SAM" id="MobiDB-lite"/>
    </source>
</evidence>
<gene>
    <name evidence="3" type="ORF">DM867_01565</name>
    <name evidence="4" type="ORF">DMP03_06080</name>
    <name evidence="5" type="ORF">DP108_01450</name>
</gene>
<dbReference type="EMBL" id="QKKZ01000001">
    <property type="protein sequence ID" value="KAB7515857.1"/>
    <property type="molecule type" value="Genomic_DNA"/>
</dbReference>
<protein>
    <recommendedName>
        <fullName evidence="2">DUF7979 domain-containing protein</fullName>
    </recommendedName>
</protein>
<evidence type="ECO:0000313" key="3">
    <source>
        <dbReference type="EMBL" id="KAB7515857.1"/>
    </source>
</evidence>
<reference evidence="6 7" key="1">
    <citation type="submission" date="2019-10" db="EMBL/GenBank/DDBJ databases">
        <title>Unraveling microbial dark matter from salterns through culturing: the case of the genus Halosegnis.</title>
        <authorList>
            <person name="Duran-Viseras A."/>
            <person name="Andrei A.-S."/>
            <person name="Vera-Gargallo B."/>
            <person name="Ghai R."/>
            <person name="Sanchez-Porro C."/>
            <person name="Ventosa A."/>
        </authorList>
    </citation>
    <scope>NUCLEOTIDE SEQUENCE [LARGE SCALE GENOMIC DNA]</scope>
    <source>
        <strain evidence="4 7">F17-44</strain>
        <strain evidence="3 8">F18-79</strain>
        <strain evidence="5 6">F19-13</strain>
    </source>
</reference>
<feature type="domain" description="DUF7979" evidence="2">
    <location>
        <begin position="35"/>
        <end position="109"/>
    </location>
</feature>
<feature type="compositionally biased region" description="Polar residues" evidence="1">
    <location>
        <begin position="25"/>
        <end position="34"/>
    </location>
</feature>
<dbReference type="EMBL" id="QJOW01000002">
    <property type="protein sequence ID" value="KAB7516929.1"/>
    <property type="molecule type" value="Genomic_DNA"/>
</dbReference>
<keyword evidence="8" id="KW-1185">Reference proteome</keyword>
<evidence type="ECO:0000313" key="4">
    <source>
        <dbReference type="EMBL" id="KAB7516929.1"/>
    </source>
</evidence>
<evidence type="ECO:0000313" key="6">
    <source>
        <dbReference type="Proteomes" id="UP000326207"/>
    </source>
</evidence>
<evidence type="ECO:0000259" key="2">
    <source>
        <dbReference type="Pfam" id="PF25934"/>
    </source>
</evidence>
<dbReference type="PROSITE" id="PS51257">
    <property type="entry name" value="PROKAR_LIPOPROTEIN"/>
    <property type="match status" value="1"/>
</dbReference>
<dbReference type="Proteomes" id="UP000326865">
    <property type="component" value="Unassembled WGS sequence"/>
</dbReference>
<proteinExistence type="predicted"/>
<feature type="region of interest" description="Disordered" evidence="1">
    <location>
        <begin position="20"/>
        <end position="45"/>
    </location>
</feature>
<evidence type="ECO:0000313" key="8">
    <source>
        <dbReference type="Proteomes" id="UP000326865"/>
    </source>
</evidence>
<accession>A0A5N5UF64</accession>
<dbReference type="Pfam" id="PF25934">
    <property type="entry name" value="DUF7979"/>
    <property type="match status" value="2"/>
</dbReference>
<comment type="caution">
    <text evidence="4">The sequence shown here is derived from an EMBL/GenBank/DDBJ whole genome shotgun (WGS) entry which is preliminary data.</text>
</comment>
<dbReference type="AlphaFoldDB" id="A0A5N5UF64"/>
<dbReference type="RefSeq" id="WP_152119812.1">
    <property type="nucleotide sequence ID" value="NZ_QJOW01000002.1"/>
</dbReference>
<dbReference type="Proteomes" id="UP000326207">
    <property type="component" value="Unassembled WGS sequence"/>
</dbReference>
<dbReference type="OrthoDB" id="252054at2157"/>
<accession>A0A5N5UMS3</accession>
<name>A0A5N5UF64_9EURY</name>
<feature type="domain" description="DUF7979" evidence="2">
    <location>
        <begin position="119"/>
        <end position="182"/>
    </location>
</feature>
<dbReference type="InterPro" id="IPR058285">
    <property type="entry name" value="DUF7979"/>
</dbReference>
<evidence type="ECO:0000313" key="5">
    <source>
        <dbReference type="EMBL" id="KAB7519943.1"/>
    </source>
</evidence>
<dbReference type="Proteomes" id="UP000326302">
    <property type="component" value="Unassembled WGS sequence"/>
</dbReference>
<evidence type="ECO:0000313" key="7">
    <source>
        <dbReference type="Proteomes" id="UP000326302"/>
    </source>
</evidence>